<feature type="transmembrane region" description="Helical" evidence="2">
    <location>
        <begin position="420"/>
        <end position="445"/>
    </location>
</feature>
<dbReference type="GO" id="GO:0016757">
    <property type="term" value="F:glycosyltransferase activity"/>
    <property type="evidence" value="ECO:0007669"/>
    <property type="project" value="UniProtKB-KW"/>
</dbReference>
<keyword evidence="2" id="KW-0472">Membrane</keyword>
<reference evidence="4 5" key="1">
    <citation type="submission" date="2021-03" db="EMBL/GenBank/DDBJ databases">
        <title>Genomic and phenotypic characterization of Chloracidobacterium isolates provides evidence for multiple species.</title>
        <authorList>
            <person name="Saini M.K."/>
            <person name="Costas A.M.G."/>
            <person name="Tank M."/>
            <person name="Bryant D.A."/>
        </authorList>
    </citation>
    <scope>NUCLEOTIDE SEQUENCE [LARGE SCALE GENOMIC DNA]</scope>
    <source>
        <strain evidence="4 5">BV2-C</strain>
    </source>
</reference>
<feature type="transmembrane region" description="Helical" evidence="2">
    <location>
        <begin position="457"/>
        <end position="478"/>
    </location>
</feature>
<keyword evidence="2" id="KW-0812">Transmembrane</keyword>
<proteinExistence type="predicted"/>
<dbReference type="EC" id="2.4.-.-" evidence="4"/>
<dbReference type="InterPro" id="IPR029044">
    <property type="entry name" value="Nucleotide-diphossugar_trans"/>
</dbReference>
<feature type="region of interest" description="Disordered" evidence="1">
    <location>
        <begin position="1"/>
        <end position="21"/>
    </location>
</feature>
<evidence type="ECO:0000259" key="3">
    <source>
        <dbReference type="Pfam" id="PF00535"/>
    </source>
</evidence>
<keyword evidence="4" id="KW-0328">Glycosyltransferase</keyword>
<accession>A0ABX8B7N0</accession>
<gene>
    <name evidence="4" type="ORF">J8C06_00510</name>
</gene>
<name>A0ABX8B7N0_9BACT</name>
<evidence type="ECO:0000313" key="4">
    <source>
        <dbReference type="EMBL" id="QUW02964.1"/>
    </source>
</evidence>
<evidence type="ECO:0000313" key="5">
    <source>
        <dbReference type="Proteomes" id="UP000676506"/>
    </source>
</evidence>
<dbReference type="InterPro" id="IPR001173">
    <property type="entry name" value="Glyco_trans_2-like"/>
</dbReference>
<dbReference type="EMBL" id="CP072648">
    <property type="protein sequence ID" value="QUW02964.1"/>
    <property type="molecule type" value="Genomic_DNA"/>
</dbReference>
<dbReference type="PANTHER" id="PTHR43685:SF2">
    <property type="entry name" value="GLYCOSYLTRANSFERASE 2-LIKE DOMAIN-CONTAINING PROTEIN"/>
    <property type="match status" value="1"/>
</dbReference>
<keyword evidence="5" id="KW-1185">Reference proteome</keyword>
<feature type="transmembrane region" description="Helical" evidence="2">
    <location>
        <begin position="28"/>
        <end position="53"/>
    </location>
</feature>
<sequence>MIFDAPPVSSVTRPSTASTTSPTRLGQALAILLLTWWILPFLAFFVVAAPGGIGFEFQLGFKSGATALVLASLVALGLRLVAMGSSLVEIWRRRKRRAVEMEWTLPNSERIRPISIVLWLSGGREQAVETIDRLLVLDYPRFEVIVVNDGVTDGTQACLQEAFLLHPTSRIIQQSVPMKAEPTLYASAKHANLTVVAKPETGREDSLNCGLNLSRYPLICALDAQVTLDPDALIELARGFIEEVAQTVAVSCLAEFPGDTSTPSSSDIRLSADGIAPSYVMTQRLVSTAPASRPLDDLQRVDRAAQFHAQWFLRAGVGNMALLPGVVSLLKKTEIVAAGGYRTGRAADTLDLLLTAYAARKQEETRRVLFLPEVMARIPPASSLDSAMTARAVATRETFGVIVRHLGLTFGGQGDWRARVALPIFIVASIAAPIWEWFAILLVDIAALAGGFTFSELVALLVLFVAIGLADGLCAILCDEASNRRRRSTAEILRLVLAAVKHAVGFRWMMGLAHLRGMLAYISGSSIRETIVLK</sequence>
<dbReference type="PANTHER" id="PTHR43685">
    <property type="entry name" value="GLYCOSYLTRANSFERASE"/>
    <property type="match status" value="1"/>
</dbReference>
<keyword evidence="4" id="KW-0808">Transferase</keyword>
<dbReference type="SUPFAM" id="SSF53448">
    <property type="entry name" value="Nucleotide-diphospho-sugar transferases"/>
    <property type="match status" value="1"/>
</dbReference>
<dbReference type="Pfam" id="PF00535">
    <property type="entry name" value="Glycos_transf_2"/>
    <property type="match status" value="1"/>
</dbReference>
<dbReference type="Proteomes" id="UP000676506">
    <property type="component" value="Chromosome 1"/>
</dbReference>
<dbReference type="InterPro" id="IPR050834">
    <property type="entry name" value="Glycosyltransf_2"/>
</dbReference>
<evidence type="ECO:0000256" key="1">
    <source>
        <dbReference type="SAM" id="MobiDB-lite"/>
    </source>
</evidence>
<dbReference type="Gene3D" id="3.90.550.10">
    <property type="entry name" value="Spore Coat Polysaccharide Biosynthesis Protein SpsA, Chain A"/>
    <property type="match status" value="1"/>
</dbReference>
<feature type="domain" description="Glycosyltransferase 2-like" evidence="3">
    <location>
        <begin position="129"/>
        <end position="267"/>
    </location>
</feature>
<dbReference type="RefSeq" id="WP_211428855.1">
    <property type="nucleotide sequence ID" value="NZ_CP072648.1"/>
</dbReference>
<protein>
    <submittedName>
        <fullName evidence="4">Glycosyltransferase</fullName>
        <ecNumber evidence="4">2.4.-.-</ecNumber>
    </submittedName>
</protein>
<keyword evidence="2" id="KW-1133">Transmembrane helix</keyword>
<feature type="transmembrane region" description="Helical" evidence="2">
    <location>
        <begin position="65"/>
        <end position="88"/>
    </location>
</feature>
<evidence type="ECO:0000256" key="2">
    <source>
        <dbReference type="SAM" id="Phobius"/>
    </source>
</evidence>
<organism evidence="4 5">
    <name type="scientific">Chloracidobacterium validum</name>
    <dbReference type="NCBI Taxonomy" id="2821543"/>
    <lineage>
        <taxon>Bacteria</taxon>
        <taxon>Pseudomonadati</taxon>
        <taxon>Acidobacteriota</taxon>
        <taxon>Terriglobia</taxon>
        <taxon>Terriglobales</taxon>
        <taxon>Acidobacteriaceae</taxon>
        <taxon>Chloracidobacterium</taxon>
    </lineage>
</organism>